<name>A0AB39YP16_9MICC</name>
<dbReference type="AlphaFoldDB" id="A0AB39YP16"/>
<reference evidence="1" key="1">
    <citation type="submission" date="2024-07" db="EMBL/GenBank/DDBJ databases">
        <authorList>
            <person name="Li J."/>
            <person name="Wei H."/>
            <person name="Ma J."/>
        </authorList>
    </citation>
    <scope>NUCLEOTIDE SEQUENCE</scope>
    <source>
        <strain evidence="1">AMU7</strain>
    </source>
</reference>
<dbReference type="EMBL" id="CP165735">
    <property type="protein sequence ID" value="XDV71623.1"/>
    <property type="molecule type" value="Genomic_DNA"/>
</dbReference>
<protein>
    <submittedName>
        <fullName evidence="1">DLW-39 family protein</fullName>
    </submittedName>
</protein>
<dbReference type="NCBIfam" id="NF038356">
    <property type="entry name" value="actino_DLW39"/>
    <property type="match status" value="1"/>
</dbReference>
<dbReference type="RefSeq" id="WP_232481486.1">
    <property type="nucleotide sequence ID" value="NZ_CP165735.1"/>
</dbReference>
<proteinExistence type="predicted"/>
<organism evidence="1">
    <name type="scientific">Paenarthrobacter sp. AMU7</name>
    <dbReference type="NCBI Taxonomy" id="3162492"/>
    <lineage>
        <taxon>Bacteria</taxon>
        <taxon>Bacillati</taxon>
        <taxon>Actinomycetota</taxon>
        <taxon>Actinomycetes</taxon>
        <taxon>Micrococcales</taxon>
        <taxon>Micrococcaceae</taxon>
        <taxon>Paenarthrobacter</taxon>
    </lineage>
</organism>
<dbReference type="GeneID" id="92754323"/>
<evidence type="ECO:0000313" key="1">
    <source>
        <dbReference type="EMBL" id="XDV71623.1"/>
    </source>
</evidence>
<gene>
    <name evidence="1" type="ORF">ABQM86_00050</name>
</gene>
<accession>A0AB39YP16</accession>
<dbReference type="InterPro" id="IPR047990">
    <property type="entry name" value="DLW39-like"/>
</dbReference>
<sequence>MKKLLVVVAAAVAGLLVYKKAQESEARKDVWSKSTDTVD</sequence>